<keyword evidence="5" id="KW-1185">Reference proteome</keyword>
<evidence type="ECO:0000256" key="2">
    <source>
        <dbReference type="SAM" id="MobiDB-lite"/>
    </source>
</evidence>
<protein>
    <recommendedName>
        <fullName evidence="3">Retrovirus-related Pol polyprotein from transposon TNT 1-94-like beta-barrel domain-containing protein</fullName>
    </recommendedName>
</protein>
<feature type="region of interest" description="Disordered" evidence="2">
    <location>
        <begin position="116"/>
        <end position="141"/>
    </location>
</feature>
<dbReference type="CDD" id="cd09272">
    <property type="entry name" value="RNase_HI_RT_Ty1"/>
    <property type="match status" value="1"/>
</dbReference>
<dbReference type="PANTHER" id="PTHR11439:SF471">
    <property type="entry name" value="REVERSE TRANSCRIPTASE TY1_COPIA-TYPE DOMAIN-CONTAINING PROTEIN"/>
    <property type="match status" value="1"/>
</dbReference>
<dbReference type="EnsemblPlants" id="Solyc05g009275.1.1">
    <property type="protein sequence ID" value="Solyc05g009275.1.1"/>
    <property type="gene ID" value="Solyc05g009275.1"/>
</dbReference>
<keyword evidence="1" id="KW-0378">Hydrolase</keyword>
<dbReference type="STRING" id="4081.A0A3Q7GEG2"/>
<proteinExistence type="predicted"/>
<dbReference type="Pfam" id="PF22936">
    <property type="entry name" value="Pol_BBD"/>
    <property type="match status" value="1"/>
</dbReference>
<feature type="compositionally biased region" description="Polar residues" evidence="2">
    <location>
        <begin position="121"/>
        <end position="130"/>
    </location>
</feature>
<feature type="domain" description="Retrovirus-related Pol polyprotein from transposon TNT 1-94-like beta-barrel" evidence="3">
    <location>
        <begin position="194"/>
        <end position="241"/>
    </location>
</feature>
<dbReference type="InterPro" id="IPR054722">
    <property type="entry name" value="PolX-like_BBD"/>
</dbReference>
<dbReference type="GO" id="GO:0004190">
    <property type="term" value="F:aspartic-type endopeptidase activity"/>
    <property type="evidence" value="ECO:0007669"/>
    <property type="project" value="UniProtKB-KW"/>
</dbReference>
<keyword evidence="1" id="KW-0645">Protease</keyword>
<dbReference type="PANTHER" id="PTHR11439">
    <property type="entry name" value="GAG-POL-RELATED RETROTRANSPOSON"/>
    <property type="match status" value="1"/>
</dbReference>
<evidence type="ECO:0000313" key="4">
    <source>
        <dbReference type="EnsemblPlants" id="Solyc05g009275.1.1"/>
    </source>
</evidence>
<feature type="region of interest" description="Disordered" evidence="2">
    <location>
        <begin position="1"/>
        <end position="25"/>
    </location>
</feature>
<evidence type="ECO:0000256" key="1">
    <source>
        <dbReference type="ARBA" id="ARBA00022750"/>
    </source>
</evidence>
<reference evidence="4" key="2">
    <citation type="submission" date="2019-01" db="UniProtKB">
        <authorList>
            <consortium name="EnsemblPlants"/>
        </authorList>
    </citation>
    <scope>IDENTIFICATION</scope>
    <source>
        <strain evidence="4">cv. Heinz 1706</strain>
    </source>
</reference>
<dbReference type="AlphaFoldDB" id="A0A3Q7GEG2"/>
<dbReference type="Proteomes" id="UP000004994">
    <property type="component" value="Chromosome 5"/>
</dbReference>
<dbReference type="InParanoid" id="A0A3Q7GEG2"/>
<reference evidence="4" key="1">
    <citation type="journal article" date="2012" name="Nature">
        <title>The tomato genome sequence provides insights into fleshy fruit evolution.</title>
        <authorList>
            <consortium name="Tomato Genome Consortium"/>
        </authorList>
    </citation>
    <scope>NUCLEOTIDE SEQUENCE [LARGE SCALE GENOMIC DNA]</scope>
    <source>
        <strain evidence="4">cv. Heinz 1706</strain>
    </source>
</reference>
<accession>A0A3Q7GEG2</accession>
<name>A0A3Q7GEG2_SOLLC</name>
<keyword evidence="1" id="KW-0064">Aspartyl protease</keyword>
<dbReference type="InterPro" id="IPR043502">
    <property type="entry name" value="DNA/RNA_pol_sf"/>
</dbReference>
<sequence length="439" mass="48194">MDPTALFTSRSGGNNFNGQNNRSGNVKINKQRSGYLYCDHCDMRGHNRAECNKLKYCTHCHKHGHLKDFCYQLIGYPTNYKGKRQANIMTTDYNSQFNNSGSSTDSNVVNQMQQFKGGGSQQMLQQHGINSGSGGSGTVLTQHFTPNQYQQVLQMMNKSLIHEGNTISTNSNANATGIFAGHSQFTPSTSSIDWIVDSGATDHMVRTKDLLTHGSTVKSSGHVQLPNGDSTKVTYSGCSQLQGDLGLGGSKPIATLVELNGKLTTVVFDKHVGVTSDPILSDIGEYQRLVGRLIYLTITRPDLSYAVQNLSQFMNAPKQYHMNAAIRVVRYIKQQPGLGVLLSAQHCGSLQAFCDADWGSCLDTRRSITGYMVTFGVSLLSWKSKKQSTISRSSAEAGYRSLASTVAEVTWILGLFRELDITTVLPIVIRLCCSEQWDL</sequence>
<feature type="compositionally biased region" description="Low complexity" evidence="2">
    <location>
        <begin position="9"/>
        <end position="25"/>
    </location>
</feature>
<evidence type="ECO:0000313" key="5">
    <source>
        <dbReference type="Proteomes" id="UP000004994"/>
    </source>
</evidence>
<dbReference type="SUPFAM" id="SSF56672">
    <property type="entry name" value="DNA/RNA polymerases"/>
    <property type="match status" value="1"/>
</dbReference>
<evidence type="ECO:0000259" key="3">
    <source>
        <dbReference type="Pfam" id="PF22936"/>
    </source>
</evidence>
<organism evidence="4">
    <name type="scientific">Solanum lycopersicum</name>
    <name type="common">Tomato</name>
    <name type="synonym">Lycopersicon esculentum</name>
    <dbReference type="NCBI Taxonomy" id="4081"/>
    <lineage>
        <taxon>Eukaryota</taxon>
        <taxon>Viridiplantae</taxon>
        <taxon>Streptophyta</taxon>
        <taxon>Embryophyta</taxon>
        <taxon>Tracheophyta</taxon>
        <taxon>Spermatophyta</taxon>
        <taxon>Magnoliopsida</taxon>
        <taxon>eudicotyledons</taxon>
        <taxon>Gunneridae</taxon>
        <taxon>Pentapetalae</taxon>
        <taxon>asterids</taxon>
        <taxon>lamiids</taxon>
        <taxon>Solanales</taxon>
        <taxon>Solanaceae</taxon>
        <taxon>Solanoideae</taxon>
        <taxon>Solaneae</taxon>
        <taxon>Solanum</taxon>
        <taxon>Solanum subgen. Lycopersicon</taxon>
    </lineage>
</organism>
<dbReference type="Gramene" id="Solyc05g009275.1.1">
    <property type="protein sequence ID" value="Solyc05g009275.1.1"/>
    <property type="gene ID" value="Solyc05g009275.1"/>
</dbReference>